<organism evidence="2 3">
    <name type="scientific">Polychaeton citri CBS 116435</name>
    <dbReference type="NCBI Taxonomy" id="1314669"/>
    <lineage>
        <taxon>Eukaryota</taxon>
        <taxon>Fungi</taxon>
        <taxon>Dikarya</taxon>
        <taxon>Ascomycota</taxon>
        <taxon>Pezizomycotina</taxon>
        <taxon>Dothideomycetes</taxon>
        <taxon>Dothideomycetidae</taxon>
        <taxon>Capnodiales</taxon>
        <taxon>Capnodiaceae</taxon>
        <taxon>Polychaeton</taxon>
    </lineage>
</organism>
<dbReference type="EMBL" id="MU003840">
    <property type="protein sequence ID" value="KAF2717591.1"/>
    <property type="molecule type" value="Genomic_DNA"/>
</dbReference>
<keyword evidence="3" id="KW-1185">Reference proteome</keyword>
<comment type="caution">
    <text evidence="2">The sequence shown here is derived from an EMBL/GenBank/DDBJ whole genome shotgun (WGS) entry which is preliminary data.</text>
</comment>
<feature type="region of interest" description="Disordered" evidence="1">
    <location>
        <begin position="89"/>
        <end position="110"/>
    </location>
</feature>
<gene>
    <name evidence="2" type="ORF">K431DRAFT_151431</name>
</gene>
<reference evidence="2" key="1">
    <citation type="journal article" date="2020" name="Stud. Mycol.">
        <title>101 Dothideomycetes genomes: a test case for predicting lifestyles and emergence of pathogens.</title>
        <authorList>
            <person name="Haridas S."/>
            <person name="Albert R."/>
            <person name="Binder M."/>
            <person name="Bloem J."/>
            <person name="Labutti K."/>
            <person name="Salamov A."/>
            <person name="Andreopoulos B."/>
            <person name="Baker S."/>
            <person name="Barry K."/>
            <person name="Bills G."/>
            <person name="Bluhm B."/>
            <person name="Cannon C."/>
            <person name="Castanera R."/>
            <person name="Culley D."/>
            <person name="Daum C."/>
            <person name="Ezra D."/>
            <person name="Gonzalez J."/>
            <person name="Henrissat B."/>
            <person name="Kuo A."/>
            <person name="Liang C."/>
            <person name="Lipzen A."/>
            <person name="Lutzoni F."/>
            <person name="Magnuson J."/>
            <person name="Mondo S."/>
            <person name="Nolan M."/>
            <person name="Ohm R."/>
            <person name="Pangilinan J."/>
            <person name="Park H.-J."/>
            <person name="Ramirez L."/>
            <person name="Alfaro M."/>
            <person name="Sun H."/>
            <person name="Tritt A."/>
            <person name="Yoshinaga Y."/>
            <person name="Zwiers L.-H."/>
            <person name="Turgeon B."/>
            <person name="Goodwin S."/>
            <person name="Spatafora J."/>
            <person name="Crous P."/>
            <person name="Grigoriev I."/>
        </authorList>
    </citation>
    <scope>NUCLEOTIDE SEQUENCE</scope>
    <source>
        <strain evidence="2">CBS 116435</strain>
    </source>
</reference>
<evidence type="ECO:0000256" key="1">
    <source>
        <dbReference type="SAM" id="MobiDB-lite"/>
    </source>
</evidence>
<proteinExistence type="predicted"/>
<name>A0A9P4Q357_9PEZI</name>
<evidence type="ECO:0000313" key="2">
    <source>
        <dbReference type="EMBL" id="KAF2717591.1"/>
    </source>
</evidence>
<sequence>MRERKIEGGVMPRRATRTKEKPTMLAMCAMCATTAQRLCGPHQLDTTNCLHTAMGIKRKAYPTMAYVPQSHVCMRTGGVADGRARVSEMRKPRDRPLVSRDMDAVRTKGE</sequence>
<dbReference type="AlphaFoldDB" id="A0A9P4Q357"/>
<accession>A0A9P4Q357</accession>
<evidence type="ECO:0000313" key="3">
    <source>
        <dbReference type="Proteomes" id="UP000799441"/>
    </source>
</evidence>
<dbReference type="Proteomes" id="UP000799441">
    <property type="component" value="Unassembled WGS sequence"/>
</dbReference>
<protein>
    <submittedName>
        <fullName evidence="2">Uncharacterized protein</fullName>
    </submittedName>
</protein>